<dbReference type="GO" id="GO:0140664">
    <property type="term" value="F:ATP-dependent DNA damage sensor activity"/>
    <property type="evidence" value="ECO:0007669"/>
    <property type="project" value="InterPro"/>
</dbReference>
<organism evidence="2 3">
    <name type="scientific">Puccinia graminis f. sp. tritici</name>
    <dbReference type="NCBI Taxonomy" id="56615"/>
    <lineage>
        <taxon>Eukaryota</taxon>
        <taxon>Fungi</taxon>
        <taxon>Dikarya</taxon>
        <taxon>Basidiomycota</taxon>
        <taxon>Pucciniomycotina</taxon>
        <taxon>Pucciniomycetes</taxon>
        <taxon>Pucciniales</taxon>
        <taxon>Pucciniaceae</taxon>
        <taxon>Puccinia</taxon>
    </lineage>
</organism>
<dbReference type="Gene3D" id="3.30.565.10">
    <property type="entry name" value="Histidine kinase-like ATPase, C-terminal domain"/>
    <property type="match status" value="1"/>
</dbReference>
<dbReference type="EMBL" id="VDEP01000439">
    <property type="protein sequence ID" value="KAA1082195.1"/>
    <property type="molecule type" value="Genomic_DNA"/>
</dbReference>
<evidence type="ECO:0000313" key="3">
    <source>
        <dbReference type="Proteomes" id="UP000325313"/>
    </source>
</evidence>
<name>A0A5B0MZ15_PUCGR</name>
<keyword evidence="2" id="KW-0255">Endonuclease</keyword>
<comment type="caution">
    <text evidence="2">The sequence shown here is derived from an EMBL/GenBank/DDBJ whole genome shotgun (WGS) entry which is preliminary data.</text>
</comment>
<evidence type="ECO:0000256" key="1">
    <source>
        <dbReference type="ARBA" id="ARBA00006082"/>
    </source>
</evidence>
<dbReference type="InterPro" id="IPR038973">
    <property type="entry name" value="MutL/Mlh/Pms-like"/>
</dbReference>
<sequence>MSNSEDPSSSQGAATIRAIDSHSVQKITSSQVVVDLQTAVKELVENSLDAGATIIGEQRN</sequence>
<dbReference type="GO" id="GO:0004519">
    <property type="term" value="F:endonuclease activity"/>
    <property type="evidence" value="ECO:0007669"/>
    <property type="project" value="UniProtKB-KW"/>
</dbReference>
<dbReference type="AlphaFoldDB" id="A0A5B0MZ15"/>
<comment type="similarity">
    <text evidence="1">Belongs to the DNA mismatch repair MutL/HexB family.</text>
</comment>
<accession>A0A5B0MZ15</accession>
<dbReference type="GO" id="GO:0016887">
    <property type="term" value="F:ATP hydrolysis activity"/>
    <property type="evidence" value="ECO:0007669"/>
    <property type="project" value="InterPro"/>
</dbReference>
<proteinExistence type="inferred from homology"/>
<evidence type="ECO:0000313" key="2">
    <source>
        <dbReference type="EMBL" id="KAA1082195.1"/>
    </source>
</evidence>
<dbReference type="GO" id="GO:0032389">
    <property type="term" value="C:MutLalpha complex"/>
    <property type="evidence" value="ECO:0007669"/>
    <property type="project" value="TreeGrafter"/>
</dbReference>
<dbReference type="InterPro" id="IPR036890">
    <property type="entry name" value="HATPase_C_sf"/>
</dbReference>
<dbReference type="Proteomes" id="UP000325313">
    <property type="component" value="Unassembled WGS sequence"/>
</dbReference>
<reference evidence="2 3" key="1">
    <citation type="submission" date="2019-05" db="EMBL/GenBank/DDBJ databases">
        <title>Emergence of the Ug99 lineage of the wheat stem rust pathogen through somatic hybridization.</title>
        <authorList>
            <person name="Li F."/>
            <person name="Upadhyaya N.M."/>
            <person name="Sperschneider J."/>
            <person name="Matny O."/>
            <person name="Nguyen-Phuc H."/>
            <person name="Mago R."/>
            <person name="Raley C."/>
            <person name="Miller M.E."/>
            <person name="Silverstein K.A.T."/>
            <person name="Henningsen E."/>
            <person name="Hirsch C.D."/>
            <person name="Visser B."/>
            <person name="Pretorius Z.A."/>
            <person name="Steffenson B.J."/>
            <person name="Schwessinger B."/>
            <person name="Dodds P.N."/>
            <person name="Figueroa M."/>
        </authorList>
    </citation>
    <scope>NUCLEOTIDE SEQUENCE [LARGE SCALE GENOMIC DNA]</scope>
    <source>
        <strain evidence="2 3">Ug99</strain>
    </source>
</reference>
<dbReference type="PANTHER" id="PTHR10073:SF52">
    <property type="entry name" value="MISMATCH REPAIR ENDONUCLEASE PMS2"/>
    <property type="match status" value="1"/>
</dbReference>
<protein>
    <submittedName>
        <fullName evidence="2">Mismatch repair endonuclease pms2</fullName>
    </submittedName>
</protein>
<keyword evidence="2" id="KW-0540">Nuclease</keyword>
<keyword evidence="2" id="KW-0378">Hydrolase</keyword>
<dbReference type="PANTHER" id="PTHR10073">
    <property type="entry name" value="DNA MISMATCH REPAIR PROTEIN MLH, PMS, MUTL"/>
    <property type="match status" value="1"/>
</dbReference>
<gene>
    <name evidence="2" type="primary">PMS2</name>
    <name evidence="2" type="ORF">PGTUg99_026402</name>
</gene>
<dbReference type="SUPFAM" id="SSF55874">
    <property type="entry name" value="ATPase domain of HSP90 chaperone/DNA topoisomerase II/histidine kinase"/>
    <property type="match status" value="1"/>
</dbReference>
<dbReference type="GO" id="GO:0006298">
    <property type="term" value="P:mismatch repair"/>
    <property type="evidence" value="ECO:0007669"/>
    <property type="project" value="InterPro"/>
</dbReference>